<dbReference type="InterPro" id="IPR004875">
    <property type="entry name" value="DDE_SF_endonuclease_dom"/>
</dbReference>
<dbReference type="SUPFAM" id="SSF46689">
    <property type="entry name" value="Homeodomain-like"/>
    <property type="match status" value="1"/>
</dbReference>
<dbReference type="GO" id="GO:0005634">
    <property type="term" value="C:nucleus"/>
    <property type="evidence" value="ECO:0007669"/>
    <property type="project" value="UniProtKB-SubCell"/>
</dbReference>
<dbReference type="GO" id="GO:0003677">
    <property type="term" value="F:DNA binding"/>
    <property type="evidence" value="ECO:0007669"/>
    <property type="project" value="UniProtKB-KW"/>
</dbReference>
<evidence type="ECO:0000256" key="2">
    <source>
        <dbReference type="ARBA" id="ARBA00023125"/>
    </source>
</evidence>
<proteinExistence type="predicted"/>
<dbReference type="WBParaSite" id="Gr19_v10_g783.t1">
    <property type="protein sequence ID" value="Gr19_v10_g783.t1"/>
    <property type="gene ID" value="Gr19_v10_g783"/>
</dbReference>
<dbReference type="Pfam" id="PF03221">
    <property type="entry name" value="HTH_Tnp_Tc5"/>
    <property type="match status" value="1"/>
</dbReference>
<dbReference type="PANTHER" id="PTHR19303:SF57">
    <property type="entry name" value="HTH CENPB-TYPE DOMAIN-CONTAINING PROTEIN"/>
    <property type="match status" value="1"/>
</dbReference>
<dbReference type="InterPro" id="IPR050863">
    <property type="entry name" value="CenT-Element_Derived"/>
</dbReference>
<keyword evidence="4" id="KW-1185">Reference proteome</keyword>
<dbReference type="CDD" id="cd15489">
    <property type="entry name" value="PHD_SF"/>
    <property type="match status" value="1"/>
</dbReference>
<evidence type="ECO:0000313" key="5">
    <source>
        <dbReference type="WBParaSite" id="Gr19_v10_g781.t1"/>
    </source>
</evidence>
<dbReference type="Pfam" id="PF23663">
    <property type="entry name" value="Znf_SCAND3"/>
    <property type="match status" value="1"/>
</dbReference>
<evidence type="ECO:0000313" key="4">
    <source>
        <dbReference type="Proteomes" id="UP000887572"/>
    </source>
</evidence>
<sequence length="531" mass="59909">MDSICCVCKLKYQGSHQCSSCKMPCHAICGDAADEEGYGAQVVCFICKNKESGIAANDQNVGEKDEDEPQLHDDDDGILVDRKRYRHNDATKKLDAIEWAWKNSIKSAAKKFRVNRKSIQLWMKQEDKLKQQMNSGGGKRKRLDGGGRAVQHLNIDTTLADWIKEMRLNKKPVTRSIIKNKAAALFVDTDIKVSDGWLGKFLKRHDFVLRRRTTAGQKPPANYAEAVAKFIIYVEQRRQNINFSGIYAMDETAVWFDCPDNRCIETKGAKEVMVVTTGHEKMRVTVCLTARNDGRKLAPYVLVNRKRPLPKIVEQFRGKLSINFAGSTWMNDGTTEDYLHKIIGLKLFGGKRLLVWDAFGSHKSAGTTKVLKELGVEAAYIPGGCTKFIHAPDVCWNKPFKERIRHYYSLWITNGDRQEYTAAGNPKAPALEVVLDWVDRSWQELSKEMIIKSFEVCGLATTSDGYGDDRINCFKPDGSIGARGIELLREFRGKKTMKDGRNDVEEAGLSEDENDVELGGVGDDDELFFQI</sequence>
<dbReference type="InterPro" id="IPR006600">
    <property type="entry name" value="HTH_CenpB_DNA-bd_dom"/>
</dbReference>
<feature type="domain" description="HTH CENPB-type" evidence="3">
    <location>
        <begin position="143"/>
        <end position="211"/>
    </location>
</feature>
<dbReference type="PANTHER" id="PTHR19303">
    <property type="entry name" value="TRANSPOSON"/>
    <property type="match status" value="1"/>
</dbReference>
<organism evidence="4 6">
    <name type="scientific">Globodera rostochiensis</name>
    <name type="common">Golden nematode worm</name>
    <name type="synonym">Heterodera rostochiensis</name>
    <dbReference type="NCBI Taxonomy" id="31243"/>
    <lineage>
        <taxon>Eukaryota</taxon>
        <taxon>Metazoa</taxon>
        <taxon>Ecdysozoa</taxon>
        <taxon>Nematoda</taxon>
        <taxon>Chromadorea</taxon>
        <taxon>Rhabditida</taxon>
        <taxon>Tylenchina</taxon>
        <taxon>Tylenchomorpha</taxon>
        <taxon>Tylenchoidea</taxon>
        <taxon>Heteroderidae</taxon>
        <taxon>Heteroderinae</taxon>
        <taxon>Globodera</taxon>
    </lineage>
</organism>
<evidence type="ECO:0000259" key="3">
    <source>
        <dbReference type="PROSITE" id="PS51253"/>
    </source>
</evidence>
<reference evidence="5 6" key="1">
    <citation type="submission" date="2022-11" db="UniProtKB">
        <authorList>
            <consortium name="WormBaseParasite"/>
        </authorList>
    </citation>
    <scope>IDENTIFICATION</scope>
</reference>
<dbReference type="Proteomes" id="UP000887572">
    <property type="component" value="Unplaced"/>
</dbReference>
<evidence type="ECO:0000256" key="1">
    <source>
        <dbReference type="ARBA" id="ARBA00004123"/>
    </source>
</evidence>
<dbReference type="Gene3D" id="1.10.10.60">
    <property type="entry name" value="Homeodomain-like"/>
    <property type="match status" value="1"/>
</dbReference>
<dbReference type="WBParaSite" id="Gr19_v10_g781.t1">
    <property type="protein sequence ID" value="Gr19_v10_g781.t1"/>
    <property type="gene ID" value="Gr19_v10_g781"/>
</dbReference>
<keyword evidence="2" id="KW-0238">DNA-binding</keyword>
<protein>
    <submittedName>
        <fullName evidence="5 6">HTH CENPB-type domain-containing protein</fullName>
    </submittedName>
</protein>
<dbReference type="InterPro" id="IPR009057">
    <property type="entry name" value="Homeodomain-like_sf"/>
</dbReference>
<dbReference type="InterPro" id="IPR057560">
    <property type="entry name" value="Znf_SCAND3"/>
</dbReference>
<dbReference type="PROSITE" id="PS51253">
    <property type="entry name" value="HTH_CENPB"/>
    <property type="match status" value="1"/>
</dbReference>
<accession>A0A914I896</accession>
<name>A0A914I896_GLORO</name>
<comment type="subcellular location">
    <subcellularLocation>
        <location evidence="1">Nucleus</location>
    </subcellularLocation>
</comment>
<dbReference type="Pfam" id="PF03184">
    <property type="entry name" value="DDE_1"/>
    <property type="match status" value="1"/>
</dbReference>
<evidence type="ECO:0000313" key="6">
    <source>
        <dbReference type="WBParaSite" id="Gr19_v10_g783.t1"/>
    </source>
</evidence>
<dbReference type="AlphaFoldDB" id="A0A914I896"/>
<dbReference type="SMART" id="SM00674">
    <property type="entry name" value="CENPB"/>
    <property type="match status" value="1"/>
</dbReference>